<evidence type="ECO:0000256" key="3">
    <source>
        <dbReference type="ARBA" id="ARBA00022692"/>
    </source>
</evidence>
<feature type="transmembrane region" description="Helical" evidence="6">
    <location>
        <begin position="344"/>
        <end position="360"/>
    </location>
</feature>
<evidence type="ECO:0000313" key="9">
    <source>
        <dbReference type="Proteomes" id="UP001165368"/>
    </source>
</evidence>
<dbReference type="InterPro" id="IPR036866">
    <property type="entry name" value="RibonucZ/Hydroxyglut_hydro"/>
</dbReference>
<feature type="transmembrane region" description="Helical" evidence="6">
    <location>
        <begin position="366"/>
        <end position="382"/>
    </location>
</feature>
<evidence type="ECO:0000256" key="6">
    <source>
        <dbReference type="SAM" id="Phobius"/>
    </source>
</evidence>
<evidence type="ECO:0000256" key="1">
    <source>
        <dbReference type="ARBA" id="ARBA00004651"/>
    </source>
</evidence>
<feature type="transmembrane region" description="Helical" evidence="6">
    <location>
        <begin position="536"/>
        <end position="556"/>
    </location>
</feature>
<feature type="domain" description="Metallo-beta-lactamase" evidence="7">
    <location>
        <begin position="647"/>
        <end position="844"/>
    </location>
</feature>
<proteinExistence type="predicted"/>
<dbReference type="InterPro" id="IPR052159">
    <property type="entry name" value="Competence_DNA_uptake"/>
</dbReference>
<dbReference type="SUPFAM" id="SSF56281">
    <property type="entry name" value="Metallo-hydrolase/oxidoreductase"/>
    <property type="match status" value="1"/>
</dbReference>
<dbReference type="PANTHER" id="PTHR30619:SF1">
    <property type="entry name" value="RECOMBINATION PROTEIN 2"/>
    <property type="match status" value="1"/>
</dbReference>
<feature type="transmembrane region" description="Helical" evidence="6">
    <location>
        <begin position="468"/>
        <end position="492"/>
    </location>
</feature>
<evidence type="ECO:0000259" key="7">
    <source>
        <dbReference type="SMART" id="SM00849"/>
    </source>
</evidence>
<evidence type="ECO:0000256" key="5">
    <source>
        <dbReference type="ARBA" id="ARBA00023136"/>
    </source>
</evidence>
<feature type="transmembrane region" description="Helical" evidence="6">
    <location>
        <begin position="412"/>
        <end position="429"/>
    </location>
</feature>
<gene>
    <name evidence="8" type="ORF">LVY72_09950</name>
</gene>
<feature type="transmembrane region" description="Helical" evidence="6">
    <location>
        <begin position="389"/>
        <end position="406"/>
    </location>
</feature>
<sequence length="890" mass="91355">MSRSAPWRRFADAASAGPVAEARAPAAGNTAGGALPAGTSPARTHLHGPALLAAAVRARAGFRPATGSGAVTLDFRLAAAAGVCWATALGLPHAPRGTAFVLAALLFAAVLAMLLRMVFRPSGGWLRATGLVLCSAAALAALVLGIRQAERLSGPIRQAVDAGATVTVRLTAHADAARTGRAGKFPGAAARYQFRAEIHQATFGGRRFAAATPVLLIGDSSWAQARYGDELAAAGKLVRAGAGPVEALLIASTGFRRVGVPPVAAAVNALREAFIGSTGTLPPDARALLPGMVLGDRSQQPEDLAEAMRIAGLTHLMAVSGANCSYVLGAVYLLAALCRLPRPLRGLLGLVALGGFVILVRPEPSVLRAAAMGSIGVFALLAGRRRASLAFLCLSVIVLLLADPWLAASYGFLLSVLATLGLVLFGERCSRWLQRFLPKLLADALSLPLAAQVFCTPVVVMLQPGLPLYAVAANVLAAPVVPVVTISGMAAVMLAPVWPWMASIAVQLAGGLCLWVGLVARMVAVWPAASFPWPEGVPGAVLALLAGLLVLSLLFLGSRLPAAWHRSAAGGTAAWLQHRRRAHAGRLLPHRGAAIPAGIRHGSARHRTALLLGLLGLAAAASGIAVAVLARGGETPKWVLAVCDVGQGDGLVLNAGEGSAVVVDTGPEPAPMDRCLRRLGVDRIELLVLTHMHLDHYGGLAGALDHRKVGTVLVGSSRAELPDPVVETLADAGATAQRGSAGMAGSYGSLRWEVLWPGAGRPPPEENDASLVLRVDTASGPGAALTMLLTGDLESEAAAALLARLGPALPAVDVLKISHHGARNGGSRLIQALRPKAAVISAGRGNDYGHPAPEILAALEREQVPVFRTDLLGTILLSADGGRLEIAALR</sequence>
<dbReference type="SMART" id="SM00849">
    <property type="entry name" value="Lactamase_B"/>
    <property type="match status" value="1"/>
</dbReference>
<dbReference type="InterPro" id="IPR004477">
    <property type="entry name" value="ComEC_N"/>
</dbReference>
<dbReference type="RefSeq" id="WP_237820341.1">
    <property type="nucleotide sequence ID" value="NZ_JAKLTQ010000005.1"/>
</dbReference>
<dbReference type="EMBL" id="JAKLTQ010000005">
    <property type="protein sequence ID" value="MCG2622241.1"/>
    <property type="molecule type" value="Genomic_DNA"/>
</dbReference>
<comment type="subcellular location">
    <subcellularLocation>
        <location evidence="1">Cell membrane</location>
        <topology evidence="1">Multi-pass membrane protein</topology>
    </subcellularLocation>
</comment>
<name>A0ABS9L6D9_9MICC</name>
<organism evidence="8 9">
    <name type="scientific">Arthrobacter hankyongi</name>
    <dbReference type="NCBI Taxonomy" id="2904801"/>
    <lineage>
        <taxon>Bacteria</taxon>
        <taxon>Bacillati</taxon>
        <taxon>Actinomycetota</taxon>
        <taxon>Actinomycetes</taxon>
        <taxon>Micrococcales</taxon>
        <taxon>Micrococcaceae</taxon>
        <taxon>Arthrobacter</taxon>
    </lineage>
</organism>
<keyword evidence="9" id="KW-1185">Reference proteome</keyword>
<dbReference type="CDD" id="cd07731">
    <property type="entry name" value="ComA-like_MBL-fold"/>
    <property type="match status" value="1"/>
</dbReference>
<feature type="transmembrane region" description="Helical" evidence="6">
    <location>
        <begin position="504"/>
        <end position="524"/>
    </location>
</feature>
<feature type="transmembrane region" description="Helical" evidence="6">
    <location>
        <begin position="99"/>
        <end position="119"/>
    </location>
</feature>
<keyword evidence="2" id="KW-1003">Cell membrane</keyword>
<evidence type="ECO:0000313" key="8">
    <source>
        <dbReference type="EMBL" id="MCG2622241.1"/>
    </source>
</evidence>
<dbReference type="InterPro" id="IPR001279">
    <property type="entry name" value="Metallo-B-lactamas"/>
</dbReference>
<dbReference type="Proteomes" id="UP001165368">
    <property type="component" value="Unassembled WGS sequence"/>
</dbReference>
<accession>A0ABS9L6D9</accession>
<keyword evidence="3 6" id="KW-0812">Transmembrane</keyword>
<feature type="transmembrane region" description="Helical" evidence="6">
    <location>
        <begin position="125"/>
        <end position="146"/>
    </location>
</feature>
<keyword evidence="4 6" id="KW-1133">Transmembrane helix</keyword>
<comment type="caution">
    <text evidence="8">The sequence shown here is derived from an EMBL/GenBank/DDBJ whole genome shotgun (WGS) entry which is preliminary data.</text>
</comment>
<feature type="transmembrane region" description="Helical" evidence="6">
    <location>
        <begin position="441"/>
        <end position="462"/>
    </location>
</feature>
<protein>
    <submittedName>
        <fullName evidence="8">ComEC/Rec2 family competence protein</fullName>
    </submittedName>
</protein>
<dbReference type="Pfam" id="PF03772">
    <property type="entry name" value="Competence"/>
    <property type="match status" value="1"/>
</dbReference>
<dbReference type="NCBIfam" id="TIGR00360">
    <property type="entry name" value="ComEC_N-term"/>
    <property type="match status" value="1"/>
</dbReference>
<dbReference type="InterPro" id="IPR035681">
    <property type="entry name" value="ComA-like_MBL"/>
</dbReference>
<evidence type="ECO:0000256" key="2">
    <source>
        <dbReference type="ARBA" id="ARBA00022475"/>
    </source>
</evidence>
<reference evidence="8" key="1">
    <citation type="submission" date="2022-01" db="EMBL/GenBank/DDBJ databases">
        <authorList>
            <person name="Jo J.-H."/>
            <person name="Im W.-T."/>
        </authorList>
    </citation>
    <scope>NUCLEOTIDE SEQUENCE</scope>
    <source>
        <strain evidence="8">I2-34</strain>
    </source>
</reference>
<keyword evidence="5 6" id="KW-0472">Membrane</keyword>
<dbReference type="Gene3D" id="3.60.15.10">
    <property type="entry name" value="Ribonuclease Z/Hydroxyacylglutathione hydrolase-like"/>
    <property type="match status" value="1"/>
</dbReference>
<dbReference type="Pfam" id="PF00753">
    <property type="entry name" value="Lactamase_B"/>
    <property type="match status" value="1"/>
</dbReference>
<dbReference type="PANTHER" id="PTHR30619">
    <property type="entry name" value="DNA INTERNALIZATION/COMPETENCE PROTEIN COMEC/REC2"/>
    <property type="match status" value="1"/>
</dbReference>
<feature type="transmembrane region" description="Helical" evidence="6">
    <location>
        <begin position="609"/>
        <end position="630"/>
    </location>
</feature>
<evidence type="ECO:0000256" key="4">
    <source>
        <dbReference type="ARBA" id="ARBA00022989"/>
    </source>
</evidence>